<feature type="transmembrane region" description="Helical" evidence="6">
    <location>
        <begin position="248"/>
        <end position="271"/>
    </location>
</feature>
<evidence type="ECO:0000256" key="1">
    <source>
        <dbReference type="ARBA" id="ARBA00004141"/>
    </source>
</evidence>
<evidence type="ECO:0000256" key="2">
    <source>
        <dbReference type="ARBA" id="ARBA00007362"/>
    </source>
</evidence>
<dbReference type="InterPro" id="IPR037185">
    <property type="entry name" value="EmrE-like"/>
</dbReference>
<dbReference type="AlphaFoldDB" id="A0A1G9NHM7"/>
<gene>
    <name evidence="8" type="ORF">SAMN05661010_02712</name>
</gene>
<keyword evidence="9" id="KW-1185">Reference proteome</keyword>
<evidence type="ECO:0000256" key="6">
    <source>
        <dbReference type="SAM" id="Phobius"/>
    </source>
</evidence>
<feature type="transmembrane region" description="Helical" evidence="6">
    <location>
        <begin position="12"/>
        <end position="33"/>
    </location>
</feature>
<dbReference type="RefSeq" id="WP_245704211.1">
    <property type="nucleotide sequence ID" value="NZ_FNGI01000008.1"/>
</dbReference>
<feature type="transmembrane region" description="Helical" evidence="6">
    <location>
        <begin position="70"/>
        <end position="90"/>
    </location>
</feature>
<feature type="transmembrane region" description="Helical" evidence="6">
    <location>
        <begin position="216"/>
        <end position="241"/>
    </location>
</feature>
<comment type="similarity">
    <text evidence="2">Belongs to the EamA transporter family.</text>
</comment>
<dbReference type="PANTHER" id="PTHR32322">
    <property type="entry name" value="INNER MEMBRANE TRANSPORTER"/>
    <property type="match status" value="1"/>
</dbReference>
<dbReference type="InterPro" id="IPR050638">
    <property type="entry name" value="AA-Vitamin_Transporters"/>
</dbReference>
<keyword evidence="4 6" id="KW-1133">Transmembrane helix</keyword>
<dbReference type="SUPFAM" id="SSF103481">
    <property type="entry name" value="Multidrug resistance efflux transporter EmrE"/>
    <property type="match status" value="2"/>
</dbReference>
<dbReference type="InterPro" id="IPR000620">
    <property type="entry name" value="EamA_dom"/>
</dbReference>
<accession>A0A1G9NHM7</accession>
<name>A0A1G9NHM7_9GAMM</name>
<feature type="transmembrane region" description="Helical" evidence="6">
    <location>
        <begin position="192"/>
        <end position="210"/>
    </location>
</feature>
<reference evidence="8 9" key="1">
    <citation type="submission" date="2016-10" db="EMBL/GenBank/DDBJ databases">
        <authorList>
            <person name="de Groot N.N."/>
        </authorList>
    </citation>
    <scope>NUCLEOTIDE SEQUENCE [LARGE SCALE GENOMIC DNA]</scope>
    <source>
        <strain evidence="8 9">DSM 14789</strain>
    </source>
</reference>
<evidence type="ECO:0000313" key="9">
    <source>
        <dbReference type="Proteomes" id="UP000198654"/>
    </source>
</evidence>
<protein>
    <submittedName>
        <fullName evidence="8">EamA-like transporter family protein</fullName>
    </submittedName>
</protein>
<evidence type="ECO:0000256" key="4">
    <source>
        <dbReference type="ARBA" id="ARBA00022989"/>
    </source>
</evidence>
<dbReference type="STRING" id="119000.SAMN05661010_02712"/>
<evidence type="ECO:0000256" key="5">
    <source>
        <dbReference type="ARBA" id="ARBA00023136"/>
    </source>
</evidence>
<dbReference type="Pfam" id="PF00892">
    <property type="entry name" value="EamA"/>
    <property type="match status" value="2"/>
</dbReference>
<evidence type="ECO:0000313" key="8">
    <source>
        <dbReference type="EMBL" id="SDL85850.1"/>
    </source>
</evidence>
<keyword evidence="5 6" id="KW-0472">Membrane</keyword>
<dbReference type="EMBL" id="FNGI01000008">
    <property type="protein sequence ID" value="SDL85850.1"/>
    <property type="molecule type" value="Genomic_DNA"/>
</dbReference>
<dbReference type="PANTHER" id="PTHR32322:SF2">
    <property type="entry name" value="EAMA DOMAIN-CONTAINING PROTEIN"/>
    <property type="match status" value="1"/>
</dbReference>
<evidence type="ECO:0000256" key="3">
    <source>
        <dbReference type="ARBA" id="ARBA00022692"/>
    </source>
</evidence>
<dbReference type="GO" id="GO:0016020">
    <property type="term" value="C:membrane"/>
    <property type="evidence" value="ECO:0007669"/>
    <property type="project" value="UniProtKB-SubCell"/>
</dbReference>
<sequence>MINATQGVTRAHLGMLLWALFVGLSFPAVGLMSEGLPPLLLTAIRFAIAALAVWPLAWRNPDRWPNLPGLALYAFMGLCLAGFFGTMFWAAHRTTALSMATLYVSVPLLAYCLGRGLGVERRAWRLLGILLLGALGALGLAWAESGGQFGELGFGIGEAAFFVGCLASALYPVLSKWGLGRGWLSPRSALRTFWSLLTGGVLIGLLGLTWESPGALVGMTWSDALLLAYLGVFSSGMTFWLQQRATAVLTPGAVMAYSYLVPFVSMLLLFIDQPQRIGWHWLPGSLLVLAAIALLLRRDAIKRHAAAAARSNSATSAESG</sequence>
<keyword evidence="3 6" id="KW-0812">Transmembrane</keyword>
<dbReference type="Proteomes" id="UP000198654">
    <property type="component" value="Unassembled WGS sequence"/>
</dbReference>
<comment type="subcellular location">
    <subcellularLocation>
        <location evidence="1">Membrane</location>
        <topology evidence="1">Multi-pass membrane protein</topology>
    </subcellularLocation>
</comment>
<feature type="transmembrane region" description="Helical" evidence="6">
    <location>
        <begin position="39"/>
        <end position="58"/>
    </location>
</feature>
<organism evidence="8 9">
    <name type="scientific">Modicisalibacter muralis</name>
    <dbReference type="NCBI Taxonomy" id="119000"/>
    <lineage>
        <taxon>Bacteria</taxon>
        <taxon>Pseudomonadati</taxon>
        <taxon>Pseudomonadota</taxon>
        <taxon>Gammaproteobacteria</taxon>
        <taxon>Oceanospirillales</taxon>
        <taxon>Halomonadaceae</taxon>
        <taxon>Modicisalibacter</taxon>
    </lineage>
</organism>
<feature type="transmembrane region" description="Helical" evidence="6">
    <location>
        <begin position="149"/>
        <end position="171"/>
    </location>
</feature>
<feature type="transmembrane region" description="Helical" evidence="6">
    <location>
        <begin position="96"/>
        <end position="114"/>
    </location>
</feature>
<feature type="transmembrane region" description="Helical" evidence="6">
    <location>
        <begin position="277"/>
        <end position="296"/>
    </location>
</feature>
<feature type="transmembrane region" description="Helical" evidence="6">
    <location>
        <begin position="126"/>
        <end position="143"/>
    </location>
</feature>
<evidence type="ECO:0000259" key="7">
    <source>
        <dbReference type="Pfam" id="PF00892"/>
    </source>
</evidence>
<feature type="domain" description="EamA" evidence="7">
    <location>
        <begin position="11"/>
        <end position="140"/>
    </location>
</feature>
<proteinExistence type="inferred from homology"/>
<feature type="domain" description="EamA" evidence="7">
    <location>
        <begin position="156"/>
        <end position="296"/>
    </location>
</feature>